<evidence type="ECO:0000256" key="1">
    <source>
        <dbReference type="ARBA" id="ARBA00023239"/>
    </source>
</evidence>
<accession>A0A1G5W9U3</accession>
<dbReference type="Gene3D" id="3.20.20.140">
    <property type="entry name" value="Metal-dependent hydrolases"/>
    <property type="match status" value="1"/>
</dbReference>
<keyword evidence="1" id="KW-0456">Lyase</keyword>
<dbReference type="GO" id="GO:0016831">
    <property type="term" value="F:carboxy-lyase activity"/>
    <property type="evidence" value="ECO:0007669"/>
    <property type="project" value="InterPro"/>
</dbReference>
<keyword evidence="4" id="KW-1185">Reference proteome</keyword>
<evidence type="ECO:0000313" key="4">
    <source>
        <dbReference type="Proteomes" id="UP000198756"/>
    </source>
</evidence>
<dbReference type="GO" id="GO:0019748">
    <property type="term" value="P:secondary metabolic process"/>
    <property type="evidence" value="ECO:0007669"/>
    <property type="project" value="TreeGrafter"/>
</dbReference>
<protein>
    <submittedName>
        <fullName evidence="3">Amidohydrolase</fullName>
    </submittedName>
</protein>
<dbReference type="InterPro" id="IPR032466">
    <property type="entry name" value="Metal_Hydrolase"/>
</dbReference>
<feature type="domain" description="Amidohydrolase-related" evidence="2">
    <location>
        <begin position="104"/>
        <end position="355"/>
    </location>
</feature>
<dbReference type="RefSeq" id="WP_245693176.1">
    <property type="nucleotide sequence ID" value="NZ_FMXE01000006.1"/>
</dbReference>
<dbReference type="GO" id="GO:0016787">
    <property type="term" value="F:hydrolase activity"/>
    <property type="evidence" value="ECO:0007669"/>
    <property type="project" value="UniProtKB-KW"/>
</dbReference>
<organism evidence="3 4">
    <name type="scientific">Algoriphagus alkaliphilus</name>
    <dbReference type="NCBI Taxonomy" id="279824"/>
    <lineage>
        <taxon>Bacteria</taxon>
        <taxon>Pseudomonadati</taxon>
        <taxon>Bacteroidota</taxon>
        <taxon>Cytophagia</taxon>
        <taxon>Cytophagales</taxon>
        <taxon>Cyclobacteriaceae</taxon>
        <taxon>Algoriphagus</taxon>
    </lineage>
</organism>
<sequence length="358" mass="41776">MIDLMFSLMLVALISLSSDSDENYYSMNEFQKVRKIDTHTHHNSESTALIEAGIEANFYLLTVNVDVPSYPPLPEQIRLSLLQKSKNPKHIDFLSTISLENWKDPNWAEKEIERIKKTFAQGAIGIKIWKNIGMTYKDENGEFIMADHPRLEPIFRFVQDQDKTLMAHLGEPKNCWLPLDEMTVNNDRNYFRDHPEYHMYLHPEYPSYEQQVEARDNLLAKFPEIRFVGAHLGSLEWDIDELAKRLDRFPNMAVDMAARIGHLQFQSQKDLQKVRNFIIKYQDRLIYGTDLGISGDPDPNRVKANAKATWEADWKYFVTSQTMENSVVSGVFQGLKLPKEVVDKIYFHNAVKWFRPDI</sequence>
<proteinExistence type="predicted"/>
<dbReference type="InterPro" id="IPR006680">
    <property type="entry name" value="Amidohydro-rel"/>
</dbReference>
<dbReference type="PANTHER" id="PTHR21240">
    <property type="entry name" value="2-AMINO-3-CARBOXYLMUCONATE-6-SEMIALDEHYDE DECARBOXYLASE"/>
    <property type="match status" value="1"/>
</dbReference>
<reference evidence="4" key="1">
    <citation type="submission" date="2016-10" db="EMBL/GenBank/DDBJ databases">
        <authorList>
            <person name="Varghese N."/>
            <person name="Submissions S."/>
        </authorList>
    </citation>
    <scope>NUCLEOTIDE SEQUENCE [LARGE SCALE GENOMIC DNA]</scope>
    <source>
        <strain evidence="4">DSM 22703</strain>
    </source>
</reference>
<evidence type="ECO:0000259" key="2">
    <source>
        <dbReference type="Pfam" id="PF04909"/>
    </source>
</evidence>
<dbReference type="AlphaFoldDB" id="A0A1G5W9U3"/>
<dbReference type="Proteomes" id="UP000198756">
    <property type="component" value="Unassembled WGS sequence"/>
</dbReference>
<evidence type="ECO:0000313" key="3">
    <source>
        <dbReference type="EMBL" id="SDA54792.1"/>
    </source>
</evidence>
<gene>
    <name evidence="3" type="ORF">SAMN03080617_00959</name>
</gene>
<dbReference type="PANTHER" id="PTHR21240:SF28">
    <property type="entry name" value="ISO-OROTATE DECARBOXYLASE (EUROFUNG)"/>
    <property type="match status" value="1"/>
</dbReference>
<keyword evidence="3" id="KW-0378">Hydrolase</keyword>
<name>A0A1G5W9U3_9BACT</name>
<dbReference type="InterPro" id="IPR032465">
    <property type="entry name" value="ACMSD"/>
</dbReference>
<dbReference type="STRING" id="279824.SAMN03080617_00959"/>
<dbReference type="Pfam" id="PF04909">
    <property type="entry name" value="Amidohydro_2"/>
    <property type="match status" value="1"/>
</dbReference>
<dbReference type="GO" id="GO:0005737">
    <property type="term" value="C:cytoplasm"/>
    <property type="evidence" value="ECO:0007669"/>
    <property type="project" value="TreeGrafter"/>
</dbReference>
<dbReference type="SUPFAM" id="SSF51556">
    <property type="entry name" value="Metallo-dependent hydrolases"/>
    <property type="match status" value="1"/>
</dbReference>
<dbReference type="EMBL" id="FMXE01000006">
    <property type="protein sequence ID" value="SDA54792.1"/>
    <property type="molecule type" value="Genomic_DNA"/>
</dbReference>